<dbReference type="EMBL" id="CP072369">
    <property type="protein sequence ID" value="QUB85863.1"/>
    <property type="molecule type" value="Genomic_DNA"/>
</dbReference>
<dbReference type="EMBL" id="CP012075">
    <property type="protein sequence ID" value="AKU70244.1"/>
    <property type="molecule type" value="Genomic_DNA"/>
</dbReference>
<reference evidence="1 3" key="1">
    <citation type="submission" date="2015-07" db="EMBL/GenBank/DDBJ databases">
        <authorList>
            <person name="Noorani M."/>
        </authorList>
    </citation>
    <scope>NUCLEOTIDE SEQUENCE [LARGE SCALE GENOMIC DNA]</scope>
    <source>
        <strain evidence="1 3">W1435</strain>
    </source>
</reference>
<proteinExistence type="predicted"/>
<evidence type="ECO:0000313" key="2">
    <source>
        <dbReference type="EMBL" id="QUB85863.1"/>
    </source>
</evidence>
<name>A0A0K1NMD2_9BACT</name>
<gene>
    <name evidence="1" type="ORF">ADJ77_10645</name>
    <name evidence="2" type="ORF">J5A51_00870</name>
</gene>
<dbReference type="KEGG" id="pfus:ADJ77_10645"/>
<sequence>MEKRILSVESYGIYVVCIASLKRFLEKKQIKRKNLLAVFQNNYELYIESLKEGVWIPIVPINSIDYEILIGRDEIIKDHWNEVFTYDGFNLNVEDGNIWIGSLGSLVNFKISQFKNPTLDSLSYQTLDGQTLYKGFRIRLEKGKYRVAISGYKKRVTTDSTIYGYGFNFELTNEFISYKDPREDEQYTFNMIL</sequence>
<dbReference type="Proteomes" id="UP000060345">
    <property type="component" value="Chromosome 2"/>
</dbReference>
<keyword evidence="4" id="KW-1185">Reference proteome</keyword>
<reference evidence="2 4" key="2">
    <citation type="submission" date="2021-03" db="EMBL/GenBank/DDBJ databases">
        <title>Human Oral Microbial Genomes.</title>
        <authorList>
            <person name="Johnston C.D."/>
            <person name="Chen T."/>
            <person name="Dewhirst F.E."/>
        </authorList>
    </citation>
    <scope>NUCLEOTIDE SEQUENCE [LARGE SCALE GENOMIC DNA]</scope>
    <source>
        <strain evidence="2 4">W1435</strain>
    </source>
</reference>
<dbReference type="RefSeq" id="WP_025079096.1">
    <property type="nucleotide sequence ID" value="NZ_BAKO01000041.1"/>
</dbReference>
<evidence type="ECO:0000313" key="1">
    <source>
        <dbReference type="EMBL" id="AKU70244.1"/>
    </source>
</evidence>
<dbReference type="Proteomes" id="UP000682005">
    <property type="component" value="Chromosome 2"/>
</dbReference>
<organism evidence="1 3">
    <name type="scientific">Prevotella fusca JCM 17724</name>
    <dbReference type="NCBI Taxonomy" id="1236517"/>
    <lineage>
        <taxon>Bacteria</taxon>
        <taxon>Pseudomonadati</taxon>
        <taxon>Bacteroidota</taxon>
        <taxon>Bacteroidia</taxon>
        <taxon>Bacteroidales</taxon>
        <taxon>Prevotellaceae</taxon>
        <taxon>Prevotella</taxon>
    </lineage>
</organism>
<dbReference type="AlphaFoldDB" id="A0A0K1NMD2"/>
<evidence type="ECO:0000313" key="4">
    <source>
        <dbReference type="Proteomes" id="UP000682005"/>
    </source>
</evidence>
<accession>A0A0K1NMD2</accession>
<evidence type="ECO:0000313" key="3">
    <source>
        <dbReference type="Proteomes" id="UP000060345"/>
    </source>
</evidence>
<dbReference type="OrthoDB" id="2732133at2"/>
<protein>
    <submittedName>
        <fullName evidence="1">Uncharacterized protein</fullName>
    </submittedName>
</protein>